<dbReference type="EMBL" id="KN822226">
    <property type="protein sequence ID" value="KIM52066.1"/>
    <property type="molecule type" value="Genomic_DNA"/>
</dbReference>
<sequence>MKLFSFLLITSAIAACLAQTIELVTHLMAQFFRRAQTNVSIPWLSVSMLELH</sequence>
<dbReference type="PROSITE" id="PS51257">
    <property type="entry name" value="PROKAR_LIPOPROTEIN"/>
    <property type="match status" value="1"/>
</dbReference>
<organism evidence="2 3">
    <name type="scientific">Scleroderma citrinum Foug A</name>
    <dbReference type="NCBI Taxonomy" id="1036808"/>
    <lineage>
        <taxon>Eukaryota</taxon>
        <taxon>Fungi</taxon>
        <taxon>Dikarya</taxon>
        <taxon>Basidiomycota</taxon>
        <taxon>Agaricomycotina</taxon>
        <taxon>Agaricomycetes</taxon>
        <taxon>Agaricomycetidae</taxon>
        <taxon>Boletales</taxon>
        <taxon>Sclerodermatineae</taxon>
        <taxon>Sclerodermataceae</taxon>
        <taxon>Scleroderma</taxon>
    </lineage>
</organism>
<feature type="signal peptide" evidence="1">
    <location>
        <begin position="1"/>
        <end position="18"/>
    </location>
</feature>
<dbReference type="InParanoid" id="A0A0C3D7L3"/>
<dbReference type="AlphaFoldDB" id="A0A0C3D7L3"/>
<keyword evidence="1" id="KW-0732">Signal</keyword>
<evidence type="ECO:0000313" key="2">
    <source>
        <dbReference type="EMBL" id="KIM52066.1"/>
    </source>
</evidence>
<protein>
    <submittedName>
        <fullName evidence="2">Uncharacterized protein</fullName>
    </submittedName>
</protein>
<evidence type="ECO:0000313" key="3">
    <source>
        <dbReference type="Proteomes" id="UP000053989"/>
    </source>
</evidence>
<feature type="chain" id="PRO_5002163147" evidence="1">
    <location>
        <begin position="19"/>
        <end position="52"/>
    </location>
</feature>
<reference evidence="2 3" key="1">
    <citation type="submission" date="2014-04" db="EMBL/GenBank/DDBJ databases">
        <authorList>
            <consortium name="DOE Joint Genome Institute"/>
            <person name="Kuo A."/>
            <person name="Kohler A."/>
            <person name="Nagy L.G."/>
            <person name="Floudas D."/>
            <person name="Copeland A."/>
            <person name="Barry K.W."/>
            <person name="Cichocki N."/>
            <person name="Veneault-Fourrey C."/>
            <person name="LaButti K."/>
            <person name="Lindquist E.A."/>
            <person name="Lipzen A."/>
            <person name="Lundell T."/>
            <person name="Morin E."/>
            <person name="Murat C."/>
            <person name="Sun H."/>
            <person name="Tunlid A."/>
            <person name="Henrissat B."/>
            <person name="Grigoriev I.V."/>
            <person name="Hibbett D.S."/>
            <person name="Martin F."/>
            <person name="Nordberg H.P."/>
            <person name="Cantor M.N."/>
            <person name="Hua S.X."/>
        </authorList>
    </citation>
    <scope>NUCLEOTIDE SEQUENCE [LARGE SCALE GENOMIC DNA]</scope>
    <source>
        <strain evidence="2 3">Foug A</strain>
    </source>
</reference>
<keyword evidence="3" id="KW-1185">Reference proteome</keyword>
<gene>
    <name evidence="2" type="ORF">SCLCIDRAFT_1224078</name>
</gene>
<dbReference type="Proteomes" id="UP000053989">
    <property type="component" value="Unassembled WGS sequence"/>
</dbReference>
<accession>A0A0C3D7L3</accession>
<reference evidence="3" key="2">
    <citation type="submission" date="2015-01" db="EMBL/GenBank/DDBJ databases">
        <title>Evolutionary Origins and Diversification of the Mycorrhizal Mutualists.</title>
        <authorList>
            <consortium name="DOE Joint Genome Institute"/>
            <consortium name="Mycorrhizal Genomics Consortium"/>
            <person name="Kohler A."/>
            <person name="Kuo A."/>
            <person name="Nagy L.G."/>
            <person name="Floudas D."/>
            <person name="Copeland A."/>
            <person name="Barry K.W."/>
            <person name="Cichocki N."/>
            <person name="Veneault-Fourrey C."/>
            <person name="LaButti K."/>
            <person name="Lindquist E.A."/>
            <person name="Lipzen A."/>
            <person name="Lundell T."/>
            <person name="Morin E."/>
            <person name="Murat C."/>
            <person name="Riley R."/>
            <person name="Ohm R."/>
            <person name="Sun H."/>
            <person name="Tunlid A."/>
            <person name="Henrissat B."/>
            <person name="Grigoriev I.V."/>
            <person name="Hibbett D.S."/>
            <person name="Martin F."/>
        </authorList>
    </citation>
    <scope>NUCLEOTIDE SEQUENCE [LARGE SCALE GENOMIC DNA]</scope>
    <source>
        <strain evidence="3">Foug A</strain>
    </source>
</reference>
<dbReference type="HOGENOM" id="CLU_3088606_0_0_1"/>
<proteinExistence type="predicted"/>
<evidence type="ECO:0000256" key="1">
    <source>
        <dbReference type="SAM" id="SignalP"/>
    </source>
</evidence>
<name>A0A0C3D7L3_9AGAM</name>